<dbReference type="OrthoDB" id="2219495at2759"/>
<dbReference type="STRING" id="3871.A0A1J7I5Z7"/>
<dbReference type="FunFam" id="1.10.10.10:FF:000064">
    <property type="entry name" value="Lysine-specific histone demethylase 1A"/>
    <property type="match status" value="1"/>
</dbReference>
<dbReference type="PANTHER" id="PTHR10742">
    <property type="entry name" value="FLAVIN MONOAMINE OXIDASE"/>
    <property type="match status" value="1"/>
</dbReference>
<dbReference type="SUPFAM" id="SSF46689">
    <property type="entry name" value="Homeodomain-like"/>
    <property type="match status" value="1"/>
</dbReference>
<dbReference type="Pfam" id="PF04433">
    <property type="entry name" value="SWIRM"/>
    <property type="match status" value="1"/>
</dbReference>
<feature type="domain" description="SWIRM" evidence="4">
    <location>
        <begin position="44"/>
        <end position="145"/>
    </location>
</feature>
<dbReference type="GO" id="GO:0016491">
    <property type="term" value="F:oxidoreductase activity"/>
    <property type="evidence" value="ECO:0007669"/>
    <property type="project" value="UniProtKB-KW"/>
</dbReference>
<dbReference type="PANTHER" id="PTHR10742:SF373">
    <property type="entry name" value="LYSINE-SPECIFIC HISTONE DEMETHYLASE 1 HOMOLOG 2"/>
    <property type="match status" value="1"/>
</dbReference>
<dbReference type="Pfam" id="PF01593">
    <property type="entry name" value="Amino_oxidase"/>
    <property type="match status" value="1"/>
</dbReference>
<protein>
    <recommendedName>
        <fullName evidence="4">SWIRM domain-containing protein</fullName>
    </recommendedName>
</protein>
<keyword evidence="6" id="KW-1185">Reference proteome</keyword>
<dbReference type="Gene3D" id="3.50.50.60">
    <property type="entry name" value="FAD/NAD(P)-binding domain"/>
    <property type="match status" value="1"/>
</dbReference>
<evidence type="ECO:0000259" key="4">
    <source>
        <dbReference type="PROSITE" id="PS50934"/>
    </source>
</evidence>
<evidence type="ECO:0000256" key="1">
    <source>
        <dbReference type="ARBA" id="ARBA00005995"/>
    </source>
</evidence>
<dbReference type="Gene3D" id="3.90.660.10">
    <property type="match status" value="1"/>
</dbReference>
<dbReference type="Gramene" id="OIW08267">
    <property type="protein sequence ID" value="OIW08267"/>
    <property type="gene ID" value="TanjilG_21733"/>
</dbReference>
<proteinExistence type="inferred from homology"/>
<evidence type="ECO:0000313" key="5">
    <source>
        <dbReference type="EMBL" id="OIW08267.1"/>
    </source>
</evidence>
<evidence type="ECO:0000256" key="3">
    <source>
        <dbReference type="ARBA" id="ARBA00023002"/>
    </source>
</evidence>
<dbReference type="KEGG" id="lang:109352765"/>
<dbReference type="InterPro" id="IPR050281">
    <property type="entry name" value="Flavin_monoamine_oxidase"/>
</dbReference>
<dbReference type="InterPro" id="IPR007526">
    <property type="entry name" value="SWIRM"/>
</dbReference>
<dbReference type="Gene3D" id="1.10.10.10">
    <property type="entry name" value="Winged helix-like DNA-binding domain superfamily/Winged helix DNA-binding domain"/>
    <property type="match status" value="1"/>
</dbReference>
<evidence type="ECO:0000313" key="6">
    <source>
        <dbReference type="Proteomes" id="UP000188354"/>
    </source>
</evidence>
<reference evidence="5 6" key="1">
    <citation type="journal article" date="2017" name="Plant Biotechnol. J.">
        <title>A comprehensive draft genome sequence for lupin (Lupinus angustifolius), an emerging health food: insights into plant-microbe interactions and legume evolution.</title>
        <authorList>
            <person name="Hane J.K."/>
            <person name="Ming Y."/>
            <person name="Kamphuis L.G."/>
            <person name="Nelson M.N."/>
            <person name="Garg G."/>
            <person name="Atkins C.A."/>
            <person name="Bayer P.E."/>
            <person name="Bravo A."/>
            <person name="Bringans S."/>
            <person name="Cannon S."/>
            <person name="Edwards D."/>
            <person name="Foley R."/>
            <person name="Gao L.L."/>
            <person name="Harrison M.J."/>
            <person name="Huang W."/>
            <person name="Hurgobin B."/>
            <person name="Li S."/>
            <person name="Liu C.W."/>
            <person name="McGrath A."/>
            <person name="Morahan G."/>
            <person name="Murray J."/>
            <person name="Weller J."/>
            <person name="Jian J."/>
            <person name="Singh K.B."/>
        </authorList>
    </citation>
    <scope>NUCLEOTIDE SEQUENCE [LARGE SCALE GENOMIC DNA]</scope>
    <source>
        <strain evidence="6">cv. Tanjil</strain>
        <tissue evidence="5">Whole plant</tissue>
    </source>
</reference>
<accession>A0A1J7I5Z7</accession>
<gene>
    <name evidence="5" type="ORF">TanjilG_21733</name>
</gene>
<dbReference type="EMBL" id="CM007367">
    <property type="protein sequence ID" value="OIW08267.1"/>
    <property type="molecule type" value="Genomic_DNA"/>
</dbReference>
<dbReference type="SUPFAM" id="SSF54373">
    <property type="entry name" value="FAD-linked reductases, C-terminal domain"/>
    <property type="match status" value="1"/>
</dbReference>
<keyword evidence="3" id="KW-0560">Oxidoreductase</keyword>
<dbReference type="InterPro" id="IPR009057">
    <property type="entry name" value="Homeodomain-like_sf"/>
</dbReference>
<dbReference type="AlphaFoldDB" id="A0A1J7I5Z7"/>
<dbReference type="OMA" id="VTHWERE"/>
<dbReference type="InterPro" id="IPR036188">
    <property type="entry name" value="FAD/NAD-bd_sf"/>
</dbReference>
<dbReference type="InterPro" id="IPR002937">
    <property type="entry name" value="Amino_oxidase"/>
</dbReference>
<organism evidence="5 6">
    <name type="scientific">Lupinus angustifolius</name>
    <name type="common">Narrow-leaved blue lupine</name>
    <dbReference type="NCBI Taxonomy" id="3871"/>
    <lineage>
        <taxon>Eukaryota</taxon>
        <taxon>Viridiplantae</taxon>
        <taxon>Streptophyta</taxon>
        <taxon>Embryophyta</taxon>
        <taxon>Tracheophyta</taxon>
        <taxon>Spermatophyta</taxon>
        <taxon>Magnoliopsida</taxon>
        <taxon>eudicotyledons</taxon>
        <taxon>Gunneridae</taxon>
        <taxon>Pentapetalae</taxon>
        <taxon>rosids</taxon>
        <taxon>fabids</taxon>
        <taxon>Fabales</taxon>
        <taxon>Fabaceae</taxon>
        <taxon>Papilionoideae</taxon>
        <taxon>50 kb inversion clade</taxon>
        <taxon>genistoids sensu lato</taxon>
        <taxon>core genistoids</taxon>
        <taxon>Genisteae</taxon>
        <taxon>Lupinus</taxon>
    </lineage>
</organism>
<dbReference type="InterPro" id="IPR036388">
    <property type="entry name" value="WH-like_DNA-bd_sf"/>
</dbReference>
<dbReference type="GO" id="GO:0006325">
    <property type="term" value="P:chromatin organization"/>
    <property type="evidence" value="ECO:0007669"/>
    <property type="project" value="UniProtKB-KW"/>
</dbReference>
<dbReference type="SUPFAM" id="SSF51905">
    <property type="entry name" value="FAD/NAD(P)-binding domain"/>
    <property type="match status" value="1"/>
</dbReference>
<comment type="similarity">
    <text evidence="1">Belongs to the flavin monoamine oxidase family.</text>
</comment>
<keyword evidence="2" id="KW-0156">Chromatin regulator</keyword>
<name>A0A1J7I5Z7_LUPAN</name>
<evidence type="ECO:0000256" key="2">
    <source>
        <dbReference type="ARBA" id="ARBA00022853"/>
    </source>
</evidence>
<dbReference type="PROSITE" id="PS50934">
    <property type="entry name" value="SWIRM"/>
    <property type="match status" value="1"/>
</dbReference>
<sequence>MFRCVNLEAVSTKKATLQNYDENLMDAQFGDDLKRKSRTQEDIEKENENEAMIAFSLGFPIDALGEEEIKADVIKELGGKEQNDYIIVRNHILSLWRENVNIWLTKAYIRESVNSDCEHLINSAYDFLFYNGYINFGVAPSFNSHIPETSFEGGVIVIGAGLAGLAAARQLMSFGYKVAVLEGNDRPGGRVYTKKVGSEGNVASVDLGGSIINGIDANPLAVLARQLSIPMHRIRDICPLYKPNGELVDKEIDSHVESVFNNLLDRVIELRQIMGSGFSRETSLGSVLEKLKLLYGAVGSIDEKQLLEWHFADLEYAKAGCLSNLSVAYWDHNDPYEMDGDHCLLAGGNWRLINALSQGIPIFYGKTVKTIKYGSDGVYVIVAGGQVFRAEIALCTVPLGVLKKNTIKFEPELPTRKLEAIERLGFGLLNKVAMVFPHVFWDQYLDTFGCLNRQSHQRGEFFKFYTYHTVSGGPTLIALVAGEAAQTIESTHPHILLHRVLSVLRGIFQPKGIIVPDPIHSVCTKWGVNPCSFGSYSHVKVGSTGGDYDILAENVGNKLFFAGEATSRQYPATMHGAFLSGLREALHIYKLTHVPHNHPRKNAPKDIGPISDILTDLFKKPDLEFGRFAFIFDHSFESHQSMGILRFWYPIPEQLPLPLYQIISREHVHQLQQITGDESVLQYMSNSLGLSLMGTSAVCDAGNSLITSIASTRKNKGKNRSTTSNSMT</sequence>
<dbReference type="Proteomes" id="UP000188354">
    <property type="component" value="Chromosome LG07"/>
</dbReference>